<dbReference type="Proteomes" id="UP000887575">
    <property type="component" value="Unassembled WGS sequence"/>
</dbReference>
<feature type="chain" id="PRO_5041856405" description="DUF5648 domain-containing protein" evidence="1">
    <location>
        <begin position="18"/>
        <end position="190"/>
    </location>
</feature>
<proteinExistence type="predicted"/>
<name>A0AAF3F307_9BILA</name>
<keyword evidence="1" id="KW-0732">Signal</keyword>
<dbReference type="WBParaSite" id="MBELARI_LOCUS20895">
    <property type="protein sequence ID" value="MBELARI_LOCUS20895"/>
    <property type="gene ID" value="MBELARI_LOCUS20895"/>
</dbReference>
<reference evidence="4 5" key="1">
    <citation type="submission" date="2024-02" db="UniProtKB">
        <authorList>
            <consortium name="WormBaseParasite"/>
        </authorList>
    </citation>
    <scope>IDENTIFICATION</scope>
</reference>
<feature type="signal peptide" evidence="1">
    <location>
        <begin position="1"/>
        <end position="17"/>
    </location>
</feature>
<protein>
    <recommendedName>
        <fullName evidence="2">DUF5648 domain-containing protein</fullName>
    </recommendedName>
</protein>
<evidence type="ECO:0000313" key="4">
    <source>
        <dbReference type="WBParaSite" id="MBELARI_LOCUS20895"/>
    </source>
</evidence>
<evidence type="ECO:0000256" key="1">
    <source>
        <dbReference type="SAM" id="SignalP"/>
    </source>
</evidence>
<dbReference type="InterPro" id="IPR043708">
    <property type="entry name" value="DUF5648"/>
</dbReference>
<evidence type="ECO:0000313" key="5">
    <source>
        <dbReference type="WBParaSite" id="MBELARI_LOCUS20923"/>
    </source>
</evidence>
<organism evidence="3 5">
    <name type="scientific">Mesorhabditis belari</name>
    <dbReference type="NCBI Taxonomy" id="2138241"/>
    <lineage>
        <taxon>Eukaryota</taxon>
        <taxon>Metazoa</taxon>
        <taxon>Ecdysozoa</taxon>
        <taxon>Nematoda</taxon>
        <taxon>Chromadorea</taxon>
        <taxon>Rhabditida</taxon>
        <taxon>Rhabditina</taxon>
        <taxon>Rhabditomorpha</taxon>
        <taxon>Rhabditoidea</taxon>
        <taxon>Rhabditidae</taxon>
        <taxon>Mesorhabditinae</taxon>
        <taxon>Mesorhabditis</taxon>
    </lineage>
</organism>
<dbReference type="Pfam" id="PF18885">
    <property type="entry name" value="DUF5648"/>
    <property type="match status" value="1"/>
</dbReference>
<feature type="domain" description="DUF5648" evidence="2">
    <location>
        <begin position="43"/>
        <end position="182"/>
    </location>
</feature>
<dbReference type="WBParaSite" id="MBELARI_LOCUS20923">
    <property type="protein sequence ID" value="MBELARI_LOCUS20923"/>
    <property type="gene ID" value="MBELARI_LOCUS20923"/>
</dbReference>
<evidence type="ECO:0000313" key="3">
    <source>
        <dbReference type="Proteomes" id="UP000887575"/>
    </source>
</evidence>
<sequence length="190" mass="21092">MLSTSLLLLCLSSTLWGFPGQLVNSADCSPNTCTCKTSAGLTPLLRSWNCQIGDHFYTTNRDEQLNSIGKGYVVEANMGFIGTVAGYGGCIGMVQIYRLVSPTANDHFYTTSYDEMLNMLKTYNLEGTMGYCMSAPGCGLVPLHRFWNPSISDHFYTSDQVEKDAFLQNGAWKYQGIQCYVWESTDVRSC</sequence>
<evidence type="ECO:0000259" key="2">
    <source>
        <dbReference type="Pfam" id="PF18885"/>
    </source>
</evidence>
<keyword evidence="3" id="KW-1185">Reference proteome</keyword>
<dbReference type="AlphaFoldDB" id="A0AAF3F307"/>
<accession>A0AAF3F307</accession>